<sequence length="22" mass="2416">MVGTFAHIQTPLQLSFARGLLD</sequence>
<organism evidence="1 2">
    <name type="scientific">Paenibacillus provencensis</name>
    <dbReference type="NCBI Taxonomy" id="441151"/>
    <lineage>
        <taxon>Bacteria</taxon>
        <taxon>Bacillati</taxon>
        <taxon>Bacillota</taxon>
        <taxon>Bacilli</taxon>
        <taxon>Bacillales</taxon>
        <taxon>Paenibacillaceae</taxon>
        <taxon>Paenibacillus</taxon>
    </lineage>
</organism>
<protein>
    <submittedName>
        <fullName evidence="1">Uncharacterized protein</fullName>
    </submittedName>
</protein>
<proteinExistence type="predicted"/>
<dbReference type="EMBL" id="JBHTKX010000004">
    <property type="protein sequence ID" value="MFD1130580.1"/>
    <property type="molecule type" value="Genomic_DNA"/>
</dbReference>
<evidence type="ECO:0000313" key="1">
    <source>
        <dbReference type="EMBL" id="MFD1130580.1"/>
    </source>
</evidence>
<accession>A0ABW3PZH8</accession>
<reference evidence="2" key="1">
    <citation type="journal article" date="2019" name="Int. J. Syst. Evol. Microbiol.">
        <title>The Global Catalogue of Microorganisms (GCM) 10K type strain sequencing project: providing services to taxonomists for standard genome sequencing and annotation.</title>
        <authorList>
            <consortium name="The Broad Institute Genomics Platform"/>
            <consortium name="The Broad Institute Genome Sequencing Center for Infectious Disease"/>
            <person name="Wu L."/>
            <person name="Ma J."/>
        </authorList>
    </citation>
    <scope>NUCLEOTIDE SEQUENCE [LARGE SCALE GENOMIC DNA]</scope>
    <source>
        <strain evidence="2">CCUG 53519</strain>
    </source>
</reference>
<keyword evidence="2" id="KW-1185">Reference proteome</keyword>
<evidence type="ECO:0000313" key="2">
    <source>
        <dbReference type="Proteomes" id="UP001597169"/>
    </source>
</evidence>
<comment type="caution">
    <text evidence="1">The sequence shown here is derived from an EMBL/GenBank/DDBJ whole genome shotgun (WGS) entry which is preliminary data.</text>
</comment>
<gene>
    <name evidence="1" type="ORF">ACFQ3J_20760</name>
</gene>
<dbReference type="RefSeq" id="WP_379294002.1">
    <property type="nucleotide sequence ID" value="NZ_JBHTKX010000004.1"/>
</dbReference>
<name>A0ABW3PZH8_9BACL</name>
<dbReference type="Proteomes" id="UP001597169">
    <property type="component" value="Unassembled WGS sequence"/>
</dbReference>